<keyword evidence="3" id="KW-1185">Reference proteome</keyword>
<dbReference type="EMBL" id="RWJF01000001">
    <property type="protein sequence ID" value="RST31789.1"/>
    <property type="molecule type" value="Genomic_DNA"/>
</dbReference>
<feature type="chain" id="PRO_5018604409" evidence="1">
    <location>
        <begin position="19"/>
        <end position="158"/>
    </location>
</feature>
<evidence type="ECO:0000313" key="2">
    <source>
        <dbReference type="EMBL" id="RST31789.1"/>
    </source>
</evidence>
<evidence type="ECO:0000313" key="3">
    <source>
        <dbReference type="Proteomes" id="UP000274661"/>
    </source>
</evidence>
<proteinExistence type="predicted"/>
<sequence length="158" mass="16298">MFLTALLVTSLASSAAGASQLKPASVEDVVAAAMTCLDATTSKGPEVSRLAAAGWVEALDSAGRPVTRGGHLFRKPNISAEIAAVGPVCSLVAPVASFDDVKATLSGVDDAVHPDRFKKVDRGILFQKGSHNLLFFVGSPSVKAPAAVRIDVTNMESH</sequence>
<evidence type="ECO:0000256" key="1">
    <source>
        <dbReference type="SAM" id="SignalP"/>
    </source>
</evidence>
<protein>
    <submittedName>
        <fullName evidence="2">Uncharacterized protein</fullName>
    </submittedName>
</protein>
<keyword evidence="1" id="KW-0732">Signal</keyword>
<dbReference type="RefSeq" id="WP_126719730.1">
    <property type="nucleotide sequence ID" value="NZ_RWJF01000001.1"/>
</dbReference>
<name>A0A3R9Z7N0_9SPHN</name>
<dbReference type="Proteomes" id="UP000274661">
    <property type="component" value="Unassembled WGS sequence"/>
</dbReference>
<comment type="caution">
    <text evidence="2">The sequence shown here is derived from an EMBL/GenBank/DDBJ whole genome shotgun (WGS) entry which is preliminary data.</text>
</comment>
<accession>A0A3R9Z7N0</accession>
<feature type="signal peptide" evidence="1">
    <location>
        <begin position="1"/>
        <end position="18"/>
    </location>
</feature>
<dbReference type="AlphaFoldDB" id="A0A3R9Z7N0"/>
<reference evidence="2 3" key="1">
    <citation type="submission" date="2018-12" db="EMBL/GenBank/DDBJ databases">
        <title>Sphingomonas sp. HMF7854 Genome sequencing and assembly.</title>
        <authorList>
            <person name="Cha I."/>
            <person name="Kang H."/>
            <person name="Kim H."/>
            <person name="Kang J."/>
            <person name="Joh K."/>
        </authorList>
    </citation>
    <scope>NUCLEOTIDE SEQUENCE [LARGE SCALE GENOMIC DNA]</scope>
    <source>
        <strain evidence="2 3">HMF7854</strain>
    </source>
</reference>
<gene>
    <name evidence="2" type="ORF">HMF7854_13805</name>
</gene>
<organism evidence="2 3">
    <name type="scientific">Sphingomonas ginkgonis</name>
    <dbReference type="NCBI Taxonomy" id="2315330"/>
    <lineage>
        <taxon>Bacteria</taxon>
        <taxon>Pseudomonadati</taxon>
        <taxon>Pseudomonadota</taxon>
        <taxon>Alphaproteobacteria</taxon>
        <taxon>Sphingomonadales</taxon>
        <taxon>Sphingomonadaceae</taxon>
        <taxon>Sphingomonas</taxon>
    </lineage>
</organism>